<dbReference type="RefSeq" id="WP_034430380.1">
    <property type="nucleotide sequence ID" value="NZ_CBTK010000022.1"/>
</dbReference>
<name>A0A7U7J2M4_9GAMM</name>
<proteinExistence type="predicted"/>
<evidence type="ECO:0000313" key="1">
    <source>
        <dbReference type="EMBL" id="CDH43329.1"/>
    </source>
</evidence>
<accession>A0A7U7J2M4</accession>
<dbReference type="EMBL" id="CBTK010000022">
    <property type="protein sequence ID" value="CDH43329.1"/>
    <property type="molecule type" value="Genomic_DNA"/>
</dbReference>
<sequence>MIPQNLQQRLLYRGMPRIQALDPEGRRLPTAGRLQWRFLGDAAPWREIYEGAHGRIWLRLIAANGVERWRRQVDVAPSTFRIEADIGTGNQAGVVRLSELAGATVQPGVDCPASVTMSSTSDQARIVCLSVSGIAPLLTLLLHWPGSQPIPLTLPYPQRGAFFQLAGRPLLNDDWIPLDRLGGLQLFIQDPAGGCRFWLESTLIADSNADVPVSRQGFRDRLPPLAQSQLEISLFNWQERIASLLASSGHLEAQVQLLIKTTQGERLTQIRVARFDALIEPDREAGIVRIAADSLKRLGRDWETRIRLEMIRLWEPGTTPVTLAGPDETGNWAIPPDLEPGPWWIVGRDGDWARFRPLLWTVAVSENAVESVDSRLVTAIWEANREQRDQQLNRLLTELGQDPDHTDWTLLFDYVRLAREFPPSALDVLRLLIQHPRILALTLFNVDEETFESVWALSKQMPFLWMLVSVADWHNAAVAYFGGLQITLAEVDTSGEIVFSLFQGFRERASSTRRDYWRSLCDWLQERLFPNRPLNGSSELKMARRHPIFIEQQIESAEQELMERHDAEEQWPEGNQVINRLSLIAEKYRYQHLDQFYRPVRYAPFVAARISLNGIDPPESLIYELRLLRAFDSEWFDSVYAIALTLGLATLAMEI</sequence>
<reference evidence="1 2" key="1">
    <citation type="journal article" date="2014" name="ISME J.">
        <title>Candidatus Competibacter-lineage genomes retrieved from metagenomes reveal functional metabolic diversity.</title>
        <authorList>
            <person name="McIlroy S.J."/>
            <person name="Albertsen M."/>
            <person name="Andresen E.K."/>
            <person name="Saunders A.M."/>
            <person name="Kristiansen R."/>
            <person name="Stokholm-Bjerregaard M."/>
            <person name="Nielsen K.L."/>
            <person name="Nielsen P.H."/>
        </authorList>
    </citation>
    <scope>NUCLEOTIDE SEQUENCE [LARGE SCALE GENOMIC DNA]</scope>
    <source>
        <strain evidence="1 2">Run_B_J11</strain>
    </source>
</reference>
<comment type="caution">
    <text evidence="1">The sequence shown here is derived from an EMBL/GenBank/DDBJ whole genome shotgun (WGS) entry which is preliminary data.</text>
</comment>
<protein>
    <submittedName>
        <fullName evidence="1">Uncharacterized protein</fullName>
    </submittedName>
</protein>
<dbReference type="OrthoDB" id="5494042at2"/>
<evidence type="ECO:0000313" key="2">
    <source>
        <dbReference type="Proteomes" id="UP000019184"/>
    </source>
</evidence>
<dbReference type="Proteomes" id="UP000019184">
    <property type="component" value="Unassembled WGS sequence"/>
</dbReference>
<organism evidence="1 2">
    <name type="scientific">Candidatus Contendobacter odensis Run_B_J11</name>
    <dbReference type="NCBI Taxonomy" id="1400861"/>
    <lineage>
        <taxon>Bacteria</taxon>
        <taxon>Pseudomonadati</taxon>
        <taxon>Pseudomonadota</taxon>
        <taxon>Gammaproteobacteria</taxon>
        <taxon>Candidatus Competibacteraceae</taxon>
        <taxon>Candidatus Contendibacter</taxon>
    </lineage>
</organism>
<keyword evidence="2" id="KW-1185">Reference proteome</keyword>
<gene>
    <name evidence="1" type="ORF">BN874_1180004</name>
</gene>
<dbReference type="AlphaFoldDB" id="A0A7U7J2M4"/>
<dbReference type="NCBIfam" id="NF038336">
    <property type="entry name" value="YjiT_fam"/>
    <property type="match status" value="1"/>
</dbReference>
<dbReference type="InterPro" id="IPR047879">
    <property type="entry name" value="YjiT"/>
</dbReference>